<evidence type="ECO:0000256" key="1">
    <source>
        <dbReference type="SAM" id="MobiDB-lite"/>
    </source>
</evidence>
<dbReference type="EMBL" id="PTIX01000001">
    <property type="protein sequence ID" value="PPK71161.1"/>
    <property type="molecule type" value="Genomic_DNA"/>
</dbReference>
<evidence type="ECO:0000313" key="2">
    <source>
        <dbReference type="EMBL" id="PPK71161.1"/>
    </source>
</evidence>
<gene>
    <name evidence="2" type="ORF">CLV40_101350</name>
</gene>
<keyword evidence="3" id="KW-1185">Reference proteome</keyword>
<accession>A0A2S6H152</accession>
<evidence type="ECO:0000313" key="3">
    <source>
        <dbReference type="Proteomes" id="UP000239203"/>
    </source>
</evidence>
<dbReference type="RefSeq" id="WP_181043267.1">
    <property type="nucleotide sequence ID" value="NZ_CP154825.1"/>
</dbReference>
<protein>
    <recommendedName>
        <fullName evidence="4">DNA-binding protein</fullName>
    </recommendedName>
</protein>
<feature type="region of interest" description="Disordered" evidence="1">
    <location>
        <begin position="682"/>
        <end position="703"/>
    </location>
</feature>
<sequence length="1624" mass="174261">MSNHSVSADNALLAAGAVLPETDLPGDDRDTLVARRYAHPGLDDRVVVRLVPAVLGAAEDLTCEYLGFDAPTRTEPVGTAKRAALGFPAWALIHDPTNAHHALALVKEIERLARVAKSRAGAAREGFTELADMLGRAAPHFLPTFFEEAGRIFLRHGNTTYATSMFGKAREAEEVHGLAVDPDRVRAVFLEFAFAGALSAKALTAYAKDLARRYPAEEAYEQFHTLCVERVRGGLPPHAGMPEDLRRLAKAAGRDARAEDERTLRGVLDASAIGRAAGTFWKSYRAVLIAMATADAELRARLLEFVPVQTGALDLWLDILGSSGATAALTGPVDPAVRTTPAAWLSAVITTRNSGWGRVPRSSGLLDLVTAMVDRLTADAAPVSGPGRWRDREIDLTDLLYHHGIPIADPEHDYRNPDVDDWLADPGPGRRDLVALAAHEPAVLGEGVVRHLFSQSGDDNLARPETVREVLAVPGLRTALNAWLTTHAGAFAAAGGGASLVDLGRNLRELAVVRLPEVFVDQPGAAVDVAGVDVAAALRRTLRAGLFDELGWPALEEAVSRFPAKAREDLAVRGEGWPALVLGVKDHFVVVGPEGVLAEHHAQVPAKLRHHWHNDLGVAWYDGTLLVSWFGEDERYGYWSGDPRRHHELGGGNPWQVREFHPSIPMPDGGRFTGSRVVHPGDTAVPVPRTAHGDGQSVWSGEYRSTSSGGSWVWHEIDPATGEKGRAGVPAFLDDFAADGATLDLRNCDLRPTTPGTEASPLGAAGGLHGWRVRQEADGTWTGEGIDGRRATAAQVVVGMVDVPGARLTIAEHYSGPHLLDADGVSVAELSASGSHDDFAAGTPLMLSSAWWHALRPRDEAGSAALRAVSLESAREMVEAATAEMPAPDGRLDWRDLDRDTDVNQVTYDRLQRGDYTALDKAVLAALPGLTHPALLAGVVGVVRRAAWLGLAVREFAELGAAAEHVTTPAAASGTAVTEGEVKLALDWVRAGRNDDGSQARSTLPALLAALRSAGERTAGGADLPAEDLPECDSAERWVDLVPHLGAVAARAASPLTPDTERAALAEVLRWTADSGLLDGAGHWRVVVVQSPKERPARRFQLVPVADGFFTSLAGSWWGPGRTGTGLQYTRTAGVFAATGDWTLNHHYDLSDRIDGAWVTRFLDLLAERGPAQWRPEAVADLVARTGMSTADAAYLLAGTPGLSRWGASFISTADRAVLGLSQTGAKAAKERMRQLNDPLRRALTAAAAPVDPEALWTTGPDTTAVAAVWTERFGAVTPVEDSVLLDAAKLVPVRGSAAYVTAVLSPTACEWLTTDAEYRLEDRRLVAKHKGGFDESDLYAVAVVLLWLAQRLPAGSPHRAALGEALALARQRVAHPDFAIDVGGWLDPEEVQALGLEPRTEVGNAKYRDWLGTYFDGHHQRFYLWPARIGPHDGDLLSAVMEVTHSHTIEETLALLASDGLTAACAVEPLAEADIYHQDPTRSVPHLVEEVAARHGLDPDAAALYLQLLALPDPTDANVARWTGWKPARLRKARAALAESDLVISAKRARAGRSLFLPGGWLALSAPHLPLETWKTTMFGFEAHPMIMVVAREPVAELFTRAWRRVLDGDAPAYEKLETGRKR</sequence>
<name>A0A2S6H152_9PSEU</name>
<dbReference type="Proteomes" id="UP000239203">
    <property type="component" value="Unassembled WGS sequence"/>
</dbReference>
<comment type="caution">
    <text evidence="2">The sequence shown here is derived from an EMBL/GenBank/DDBJ whole genome shotgun (WGS) entry which is preliminary data.</text>
</comment>
<proteinExistence type="predicted"/>
<reference evidence="2 3" key="1">
    <citation type="submission" date="2018-02" db="EMBL/GenBank/DDBJ databases">
        <title>Genomic Encyclopedia of Archaeal and Bacterial Type Strains, Phase II (KMG-II): from individual species to whole genera.</title>
        <authorList>
            <person name="Goeker M."/>
        </authorList>
    </citation>
    <scope>NUCLEOTIDE SEQUENCE [LARGE SCALE GENOMIC DNA]</scope>
    <source>
        <strain evidence="2 3">YU 961-1</strain>
    </source>
</reference>
<organism evidence="2 3">
    <name type="scientific">Actinokineospora auranticolor</name>
    <dbReference type="NCBI Taxonomy" id="155976"/>
    <lineage>
        <taxon>Bacteria</taxon>
        <taxon>Bacillati</taxon>
        <taxon>Actinomycetota</taxon>
        <taxon>Actinomycetes</taxon>
        <taxon>Pseudonocardiales</taxon>
        <taxon>Pseudonocardiaceae</taxon>
        <taxon>Actinokineospora</taxon>
    </lineage>
</organism>
<evidence type="ECO:0008006" key="4">
    <source>
        <dbReference type="Google" id="ProtNLM"/>
    </source>
</evidence>